<accession>A0ABW3VVG9</accession>
<gene>
    <name evidence="3" type="ORF">ACFQ3F_01195</name>
</gene>
<name>A0ABW3VVG9_9ACTN</name>
<protein>
    <recommendedName>
        <fullName evidence="5">Anti-sigma factor</fullName>
    </recommendedName>
</protein>
<comment type="caution">
    <text evidence="3">The sequence shown here is derived from an EMBL/GenBank/DDBJ whole genome shotgun (WGS) entry which is preliminary data.</text>
</comment>
<feature type="region of interest" description="Disordered" evidence="1">
    <location>
        <begin position="20"/>
        <end position="41"/>
    </location>
</feature>
<feature type="region of interest" description="Disordered" evidence="1">
    <location>
        <begin position="63"/>
        <end position="89"/>
    </location>
</feature>
<evidence type="ECO:0000313" key="4">
    <source>
        <dbReference type="Proteomes" id="UP001597229"/>
    </source>
</evidence>
<feature type="transmembrane region" description="Helical" evidence="2">
    <location>
        <begin position="40"/>
        <end position="60"/>
    </location>
</feature>
<keyword evidence="2" id="KW-0472">Membrane</keyword>
<evidence type="ECO:0000256" key="2">
    <source>
        <dbReference type="SAM" id="Phobius"/>
    </source>
</evidence>
<keyword evidence="2" id="KW-0812">Transmembrane</keyword>
<proteinExistence type="predicted"/>
<keyword evidence="2" id="KW-1133">Transmembrane helix</keyword>
<organism evidence="3 4">
    <name type="scientific">Nocardioides ginsengisoli</name>
    <dbReference type="NCBI Taxonomy" id="363868"/>
    <lineage>
        <taxon>Bacteria</taxon>
        <taxon>Bacillati</taxon>
        <taxon>Actinomycetota</taxon>
        <taxon>Actinomycetes</taxon>
        <taxon>Propionibacteriales</taxon>
        <taxon>Nocardioidaceae</taxon>
        <taxon>Nocardioides</taxon>
    </lineage>
</organism>
<reference evidence="4" key="1">
    <citation type="journal article" date="2019" name="Int. J. Syst. Evol. Microbiol.">
        <title>The Global Catalogue of Microorganisms (GCM) 10K type strain sequencing project: providing services to taxonomists for standard genome sequencing and annotation.</title>
        <authorList>
            <consortium name="The Broad Institute Genomics Platform"/>
            <consortium name="The Broad Institute Genome Sequencing Center for Infectious Disease"/>
            <person name="Wu L."/>
            <person name="Ma J."/>
        </authorList>
    </citation>
    <scope>NUCLEOTIDE SEQUENCE [LARGE SCALE GENOMIC DNA]</scope>
    <source>
        <strain evidence="4">CCUG 52478</strain>
    </source>
</reference>
<dbReference type="Proteomes" id="UP001597229">
    <property type="component" value="Unassembled WGS sequence"/>
</dbReference>
<sequence>MTDDLLTARIHELAAGIDVPTTTPYDDVRRGRRRERRRRAGLTAGAVATVAAAGVGWTAVAGGPETARPASEREPAAASSGLTPVTPARLGPGDLRDLLHVLEDRAPKPIRLRAIGRAATWEATGADGCRAGWTCEDVQVAGGARARFATDGVVSELVGELPREGVVVLVASTATTAPEELAFDVR</sequence>
<dbReference type="RefSeq" id="WP_367922099.1">
    <property type="nucleotide sequence ID" value="NZ_BAABAC010000052.1"/>
</dbReference>
<evidence type="ECO:0000313" key="3">
    <source>
        <dbReference type="EMBL" id="MFD1246392.1"/>
    </source>
</evidence>
<evidence type="ECO:0000256" key="1">
    <source>
        <dbReference type="SAM" id="MobiDB-lite"/>
    </source>
</evidence>
<dbReference type="EMBL" id="JBHTLX010000004">
    <property type="protein sequence ID" value="MFD1246392.1"/>
    <property type="molecule type" value="Genomic_DNA"/>
</dbReference>
<feature type="compositionally biased region" description="Basic residues" evidence="1">
    <location>
        <begin position="30"/>
        <end position="40"/>
    </location>
</feature>
<evidence type="ECO:0008006" key="5">
    <source>
        <dbReference type="Google" id="ProtNLM"/>
    </source>
</evidence>
<keyword evidence="4" id="KW-1185">Reference proteome</keyword>